<dbReference type="EMBL" id="NMUH01001221">
    <property type="protein sequence ID" value="MQL90222.1"/>
    <property type="molecule type" value="Genomic_DNA"/>
</dbReference>
<sequence length="130" mass="15094">QRRVLQPLPIKGSGKPPCRDIRPLPVVFFLFSKCRLAWFRPKQEITSTLLAPSVGTNERPCVLPERLIFMRPAHPYTHWEDYVEVFFSPTLKDSENKCVLISKSLTSSPKRVLLKDKTPIMRTIPLRRHT</sequence>
<organism evidence="1 2">
    <name type="scientific">Colocasia esculenta</name>
    <name type="common">Wild taro</name>
    <name type="synonym">Arum esculentum</name>
    <dbReference type="NCBI Taxonomy" id="4460"/>
    <lineage>
        <taxon>Eukaryota</taxon>
        <taxon>Viridiplantae</taxon>
        <taxon>Streptophyta</taxon>
        <taxon>Embryophyta</taxon>
        <taxon>Tracheophyta</taxon>
        <taxon>Spermatophyta</taxon>
        <taxon>Magnoliopsida</taxon>
        <taxon>Liliopsida</taxon>
        <taxon>Araceae</taxon>
        <taxon>Aroideae</taxon>
        <taxon>Colocasieae</taxon>
        <taxon>Colocasia</taxon>
    </lineage>
</organism>
<feature type="non-terminal residue" evidence="1">
    <location>
        <position position="130"/>
    </location>
</feature>
<keyword evidence="2" id="KW-1185">Reference proteome</keyword>
<accession>A0A843UVG9</accession>
<evidence type="ECO:0000313" key="1">
    <source>
        <dbReference type="EMBL" id="MQL90222.1"/>
    </source>
</evidence>
<dbReference type="Proteomes" id="UP000652761">
    <property type="component" value="Unassembled WGS sequence"/>
</dbReference>
<comment type="caution">
    <text evidence="1">The sequence shown here is derived from an EMBL/GenBank/DDBJ whole genome shotgun (WGS) entry which is preliminary data.</text>
</comment>
<evidence type="ECO:0000313" key="2">
    <source>
        <dbReference type="Proteomes" id="UP000652761"/>
    </source>
</evidence>
<reference evidence="1" key="1">
    <citation type="submission" date="2017-07" db="EMBL/GenBank/DDBJ databases">
        <title>Taro Niue Genome Assembly and Annotation.</title>
        <authorList>
            <person name="Atibalentja N."/>
            <person name="Keating K."/>
            <person name="Fields C.J."/>
        </authorList>
    </citation>
    <scope>NUCLEOTIDE SEQUENCE</scope>
    <source>
        <strain evidence="1">Niue_2</strain>
        <tissue evidence="1">Leaf</tissue>
    </source>
</reference>
<name>A0A843UVG9_COLES</name>
<gene>
    <name evidence="1" type="ORF">Taro_022798</name>
</gene>
<feature type="non-terminal residue" evidence="1">
    <location>
        <position position="1"/>
    </location>
</feature>
<proteinExistence type="predicted"/>
<dbReference type="AlphaFoldDB" id="A0A843UVG9"/>
<protein>
    <submittedName>
        <fullName evidence="1">Uncharacterized protein</fullName>
    </submittedName>
</protein>